<dbReference type="PROSITE" id="PS50943">
    <property type="entry name" value="HTH_CROC1"/>
    <property type="match status" value="1"/>
</dbReference>
<dbReference type="InterPro" id="IPR052359">
    <property type="entry name" value="HTH-type_reg/antitoxin"/>
</dbReference>
<evidence type="ECO:0000259" key="4">
    <source>
        <dbReference type="PROSITE" id="PS50943"/>
    </source>
</evidence>
<dbReference type="PANTHER" id="PTHR36511">
    <property type="entry name" value="MERR FAMILY BACTERIAL REGULATORY PROTEIN"/>
    <property type="match status" value="1"/>
</dbReference>
<dbReference type="PANTHER" id="PTHR36511:SF4">
    <property type="entry name" value="ANTITOXIN MQSA"/>
    <property type="match status" value="1"/>
</dbReference>
<proteinExistence type="predicted"/>
<dbReference type="SMART" id="SM00530">
    <property type="entry name" value="HTH_XRE"/>
    <property type="match status" value="1"/>
</dbReference>
<accession>A0A081D140</accession>
<evidence type="ECO:0000313" key="5">
    <source>
        <dbReference type="EMBL" id="GAK72636.1"/>
    </source>
</evidence>
<keyword evidence="1" id="KW-0805">Transcription regulation</keyword>
<dbReference type="EMBL" id="BBJU01000027">
    <property type="protein sequence ID" value="GAK72636.1"/>
    <property type="molecule type" value="Genomic_DNA"/>
</dbReference>
<dbReference type="OrthoDB" id="9799384at2"/>
<evidence type="ECO:0000256" key="2">
    <source>
        <dbReference type="ARBA" id="ARBA00023125"/>
    </source>
</evidence>
<protein>
    <submittedName>
        <fullName evidence="5">Putative Xre family DNA-binding protein</fullName>
    </submittedName>
</protein>
<dbReference type="Proteomes" id="UP000028701">
    <property type="component" value="Unassembled WGS sequence"/>
</dbReference>
<keyword evidence="2 5" id="KW-0238">DNA-binding</keyword>
<dbReference type="eggNOG" id="COG2944">
    <property type="taxonomic scope" value="Bacteria"/>
</dbReference>
<reference evidence="5 6" key="1">
    <citation type="submission" date="2014-08" db="EMBL/GenBank/DDBJ databases">
        <title>Whole genome shotgun sequence of Rhizobium rubi NBRC 13261.</title>
        <authorList>
            <person name="Katano-Makiyama Y."/>
            <person name="Hosoyama A."/>
            <person name="Hashimoto M."/>
            <person name="Hosoyama Y."/>
            <person name="Noguchi M."/>
            <person name="Tsuchikane K."/>
            <person name="Uohara A."/>
            <person name="Ohji S."/>
            <person name="Ichikawa N."/>
            <person name="Kimura A."/>
            <person name="Yamazoe A."/>
            <person name="Fujita N."/>
        </authorList>
    </citation>
    <scope>NUCLEOTIDE SEQUENCE [LARGE SCALE GENOMIC DNA]</scope>
    <source>
        <strain evidence="5 6">NBRC 13261</strain>
    </source>
</reference>
<dbReference type="Gene3D" id="1.10.260.40">
    <property type="entry name" value="lambda repressor-like DNA-binding domains"/>
    <property type="match status" value="1"/>
</dbReference>
<dbReference type="AlphaFoldDB" id="A0A081D140"/>
<comment type="caution">
    <text evidence="5">The sequence shown here is derived from an EMBL/GenBank/DDBJ whole genome shotgun (WGS) entry which is preliminary data.</text>
</comment>
<dbReference type="SUPFAM" id="SSF47413">
    <property type="entry name" value="lambda repressor-like DNA-binding domains"/>
    <property type="match status" value="1"/>
</dbReference>
<feature type="domain" description="HTH cro/C1-type" evidence="4">
    <location>
        <begin position="43"/>
        <end position="95"/>
    </location>
</feature>
<keyword evidence="3" id="KW-0804">Transcription</keyword>
<dbReference type="GO" id="GO:0003677">
    <property type="term" value="F:DNA binding"/>
    <property type="evidence" value="ECO:0007669"/>
    <property type="project" value="UniProtKB-KW"/>
</dbReference>
<evidence type="ECO:0000256" key="3">
    <source>
        <dbReference type="ARBA" id="ARBA00023163"/>
    </source>
</evidence>
<dbReference type="CDD" id="cd00093">
    <property type="entry name" value="HTH_XRE"/>
    <property type="match status" value="1"/>
</dbReference>
<dbReference type="RefSeq" id="WP_045232078.1">
    <property type="nucleotide sequence ID" value="NZ_BBJU01000027.1"/>
</dbReference>
<name>A0A081D140_9HYPH</name>
<sequence>MSETTKFGEDLIQAMTEVLGHAQGRDPAGMRVTAVDLETVDAKAIRQKLHLTQDEMAAFLGTSASGYKKWEQGARQPSGAARTLLRVMEKEPEAVLRALSN</sequence>
<dbReference type="InterPro" id="IPR010982">
    <property type="entry name" value="Lambda_DNA-bd_dom_sf"/>
</dbReference>
<evidence type="ECO:0000256" key="1">
    <source>
        <dbReference type="ARBA" id="ARBA00023015"/>
    </source>
</evidence>
<gene>
    <name evidence="5" type="ORF">RRU01S_27_00240</name>
</gene>
<dbReference type="InterPro" id="IPR001387">
    <property type="entry name" value="Cro/C1-type_HTH"/>
</dbReference>
<organism evidence="5 6">
    <name type="scientific">Agrobacterium rubi TR3 = NBRC 13261</name>
    <dbReference type="NCBI Taxonomy" id="1368415"/>
    <lineage>
        <taxon>Bacteria</taxon>
        <taxon>Pseudomonadati</taxon>
        <taxon>Pseudomonadota</taxon>
        <taxon>Alphaproteobacteria</taxon>
        <taxon>Hyphomicrobiales</taxon>
        <taxon>Rhizobiaceae</taxon>
        <taxon>Rhizobium/Agrobacterium group</taxon>
        <taxon>Agrobacterium</taxon>
    </lineage>
</organism>
<evidence type="ECO:0000313" key="6">
    <source>
        <dbReference type="Proteomes" id="UP000028701"/>
    </source>
</evidence>
<dbReference type="Pfam" id="PF15731">
    <property type="entry name" value="MqsA_antitoxin"/>
    <property type="match status" value="1"/>
</dbReference>
<dbReference type="InterPro" id="IPR032758">
    <property type="entry name" value="MqsA/HigA-2"/>
</dbReference>